<dbReference type="OrthoDB" id="9804203at2"/>
<accession>A0A5B2VDK1</accession>
<dbReference type="PANTHER" id="PTHR33175">
    <property type="entry name" value="DNA-BINDING PROTEIN HU"/>
    <property type="match status" value="1"/>
</dbReference>
<dbReference type="GO" id="GO:0003677">
    <property type="term" value="F:DNA binding"/>
    <property type="evidence" value="ECO:0007669"/>
    <property type="project" value="UniProtKB-KW"/>
</dbReference>
<dbReference type="AlphaFoldDB" id="A0A5B2VDK1"/>
<comment type="similarity">
    <text evidence="1 4">Belongs to the bacterial histone-like protein family.</text>
</comment>
<comment type="caution">
    <text evidence="5">The sequence shown here is derived from an EMBL/GenBank/DDBJ whole genome shotgun (WGS) entry which is preliminary data.</text>
</comment>
<dbReference type="CDD" id="cd13832">
    <property type="entry name" value="IHF"/>
    <property type="match status" value="1"/>
</dbReference>
<evidence type="ECO:0000256" key="4">
    <source>
        <dbReference type="RuleBase" id="RU003939"/>
    </source>
</evidence>
<reference evidence="5 6" key="1">
    <citation type="submission" date="2019-09" db="EMBL/GenBank/DDBJ databases">
        <title>Salinarimonas rosea gen. nov., sp. nov., a new member of the a-2 subgroup of the Proteobacteria.</title>
        <authorList>
            <person name="Liu J."/>
        </authorList>
    </citation>
    <scope>NUCLEOTIDE SEQUENCE [LARGE SCALE GENOMIC DNA]</scope>
    <source>
        <strain evidence="5 6">BN140002</strain>
    </source>
</reference>
<dbReference type="EMBL" id="VUOA01000027">
    <property type="protein sequence ID" value="KAA2236419.1"/>
    <property type="molecule type" value="Genomic_DNA"/>
</dbReference>
<reference evidence="5 6" key="2">
    <citation type="submission" date="2019-09" db="EMBL/GenBank/DDBJ databases">
        <authorList>
            <person name="Jin C."/>
        </authorList>
    </citation>
    <scope>NUCLEOTIDE SEQUENCE [LARGE SCALE GENOMIC DNA]</scope>
    <source>
        <strain evidence="5 6">BN140002</strain>
    </source>
</reference>
<keyword evidence="3 5" id="KW-0238">DNA-binding</keyword>
<dbReference type="InterPro" id="IPR000119">
    <property type="entry name" value="Hist_DNA-bd"/>
</dbReference>
<dbReference type="Gene3D" id="4.10.520.10">
    <property type="entry name" value="IHF-like DNA-binding proteins"/>
    <property type="match status" value="1"/>
</dbReference>
<proteinExistence type="inferred from homology"/>
<dbReference type="Proteomes" id="UP000323142">
    <property type="component" value="Unassembled WGS sequence"/>
</dbReference>
<evidence type="ECO:0000313" key="5">
    <source>
        <dbReference type="EMBL" id="KAA2236419.1"/>
    </source>
</evidence>
<evidence type="ECO:0000256" key="3">
    <source>
        <dbReference type="ARBA" id="ARBA00023125"/>
    </source>
</evidence>
<organism evidence="5 6">
    <name type="scientific">Salinarimonas soli</name>
    <dbReference type="NCBI Taxonomy" id="1638099"/>
    <lineage>
        <taxon>Bacteria</taxon>
        <taxon>Pseudomonadati</taxon>
        <taxon>Pseudomonadota</taxon>
        <taxon>Alphaproteobacteria</taxon>
        <taxon>Hyphomicrobiales</taxon>
        <taxon>Salinarimonadaceae</taxon>
        <taxon>Salinarimonas</taxon>
    </lineage>
</organism>
<name>A0A5B2VDK1_9HYPH</name>
<gene>
    <name evidence="5" type="ORF">F0L46_14855</name>
</gene>
<dbReference type="GO" id="GO:0030261">
    <property type="term" value="P:chromosome condensation"/>
    <property type="evidence" value="ECO:0007669"/>
    <property type="project" value="UniProtKB-KW"/>
</dbReference>
<protein>
    <submittedName>
        <fullName evidence="5">HU family DNA-binding protein</fullName>
    </submittedName>
</protein>
<evidence type="ECO:0000313" key="6">
    <source>
        <dbReference type="Proteomes" id="UP000323142"/>
    </source>
</evidence>
<sequence>MVADIAQETGYAQVQVRTTLDALARRIVANVARGEDVQIRGLGRFDLKSMEGRPGRNPRTGEAVDIPARKTLRFKVSKPISDELNRKG</sequence>
<dbReference type="Pfam" id="PF00216">
    <property type="entry name" value="Bac_DNA_binding"/>
    <property type="match status" value="1"/>
</dbReference>
<evidence type="ECO:0000256" key="1">
    <source>
        <dbReference type="ARBA" id="ARBA00010529"/>
    </source>
</evidence>
<dbReference type="PANTHER" id="PTHR33175:SF3">
    <property type="entry name" value="DNA-BINDING PROTEIN HU-BETA"/>
    <property type="match status" value="1"/>
</dbReference>
<dbReference type="InterPro" id="IPR010992">
    <property type="entry name" value="IHF-like_DNA-bd_dom_sf"/>
</dbReference>
<evidence type="ECO:0000256" key="2">
    <source>
        <dbReference type="ARBA" id="ARBA00023067"/>
    </source>
</evidence>
<keyword evidence="2" id="KW-0226">DNA condensation</keyword>
<dbReference type="PRINTS" id="PR01727">
    <property type="entry name" value="DNABINDINGHU"/>
</dbReference>
<dbReference type="SMART" id="SM00411">
    <property type="entry name" value="BHL"/>
    <property type="match status" value="1"/>
</dbReference>
<dbReference type="GO" id="GO:0030527">
    <property type="term" value="F:structural constituent of chromatin"/>
    <property type="evidence" value="ECO:0007669"/>
    <property type="project" value="InterPro"/>
</dbReference>
<keyword evidence="6" id="KW-1185">Reference proteome</keyword>
<dbReference type="SUPFAM" id="SSF47729">
    <property type="entry name" value="IHF-like DNA-binding proteins"/>
    <property type="match status" value="1"/>
</dbReference>